<comment type="caution">
    <text evidence="1">The sequence shown here is derived from an EMBL/GenBank/DDBJ whole genome shotgun (WGS) entry which is preliminary data.</text>
</comment>
<name>A0ACB9RNQ6_9MYRT</name>
<dbReference type="EMBL" id="CM042882">
    <property type="protein sequence ID" value="KAI4379461.1"/>
    <property type="molecule type" value="Genomic_DNA"/>
</dbReference>
<proteinExistence type="predicted"/>
<gene>
    <name evidence="1" type="ORF">MLD38_005756</name>
</gene>
<protein>
    <submittedName>
        <fullName evidence="1">Uncharacterized protein</fullName>
    </submittedName>
</protein>
<evidence type="ECO:0000313" key="1">
    <source>
        <dbReference type="EMBL" id="KAI4379461.1"/>
    </source>
</evidence>
<evidence type="ECO:0000313" key="2">
    <source>
        <dbReference type="Proteomes" id="UP001057402"/>
    </source>
</evidence>
<organism evidence="1 2">
    <name type="scientific">Melastoma candidum</name>
    <dbReference type="NCBI Taxonomy" id="119954"/>
    <lineage>
        <taxon>Eukaryota</taxon>
        <taxon>Viridiplantae</taxon>
        <taxon>Streptophyta</taxon>
        <taxon>Embryophyta</taxon>
        <taxon>Tracheophyta</taxon>
        <taxon>Spermatophyta</taxon>
        <taxon>Magnoliopsida</taxon>
        <taxon>eudicotyledons</taxon>
        <taxon>Gunneridae</taxon>
        <taxon>Pentapetalae</taxon>
        <taxon>rosids</taxon>
        <taxon>malvids</taxon>
        <taxon>Myrtales</taxon>
        <taxon>Melastomataceae</taxon>
        <taxon>Melastomatoideae</taxon>
        <taxon>Melastomateae</taxon>
        <taxon>Melastoma</taxon>
    </lineage>
</organism>
<dbReference type="Proteomes" id="UP001057402">
    <property type="component" value="Chromosome 3"/>
</dbReference>
<keyword evidence="2" id="KW-1185">Reference proteome</keyword>
<accession>A0ACB9RNQ6</accession>
<sequence>MDSNKDDALKCFKIGKEALDRGDHQRALKFISKAGRLDPSLPIEELLSKIDSTNPSPDSIRSEPDPQPSLRHRAPASGTTTTSSSSTVNYTEEQVSIVRQIRKKKDYYEILGLEKSCSVEDVRKSYRKLSLKVHPDKNKAPGADEAFKLVSKAFQCLNSEESRKKYDISGSDEPIYHTQATRRTHAGQGFNGYYEAEFDADEIFRNFFFGGMHPATTQARGFNFGAGGDRFRNGNAGDNGSGGFNARMLIQLLPVIIILLFNFLPSSDPVYSLSRTYPYEYKYSTVRGVNYYVKSGSWFNEEYPVGSNKRDAIEAKVERDYVSVLAQNCKVEVQRRQWGFIREMPHCDMLQRFEEGSQVA</sequence>
<reference evidence="2" key="1">
    <citation type="journal article" date="2023" name="Front. Plant Sci.">
        <title>Chromosomal-level genome assembly of Melastoma candidum provides insights into trichome evolution.</title>
        <authorList>
            <person name="Zhong Y."/>
            <person name="Wu W."/>
            <person name="Sun C."/>
            <person name="Zou P."/>
            <person name="Liu Y."/>
            <person name="Dai S."/>
            <person name="Zhou R."/>
        </authorList>
    </citation>
    <scope>NUCLEOTIDE SEQUENCE [LARGE SCALE GENOMIC DNA]</scope>
</reference>